<dbReference type="PANTHER" id="PTHR43110">
    <property type="entry name" value="THIOL PEROXIDASE"/>
    <property type="match status" value="1"/>
</dbReference>
<dbReference type="InterPro" id="IPR013740">
    <property type="entry name" value="Redoxin"/>
</dbReference>
<evidence type="ECO:0000256" key="5">
    <source>
        <dbReference type="ARBA" id="ARBA00023284"/>
    </source>
</evidence>
<comment type="caution">
    <text evidence="8">The sequence shown here is derived from an EMBL/GenBank/DDBJ whole genome shotgun (WGS) entry which is preliminary data.</text>
</comment>
<dbReference type="EMBL" id="JAEUWV010000001">
    <property type="protein sequence ID" value="MCO6393617.1"/>
    <property type="molecule type" value="Genomic_DNA"/>
</dbReference>
<evidence type="ECO:0000256" key="6">
    <source>
        <dbReference type="HAMAP-Rule" id="MF_00269"/>
    </source>
</evidence>
<reference evidence="8 9" key="1">
    <citation type="submission" date="2021-01" db="EMBL/GenBank/DDBJ databases">
        <title>Identification and Characterization of Corynebacterium sp.</title>
        <authorList>
            <person name="Luo Q."/>
            <person name="Qu P."/>
            <person name="Chen Q."/>
        </authorList>
    </citation>
    <scope>NUCLEOTIDE SEQUENCE [LARGE SCALE GENOMIC DNA]</scope>
    <source>
        <strain evidence="8 9">MC-18</strain>
    </source>
</reference>
<dbReference type="InterPro" id="IPR018219">
    <property type="entry name" value="Tpx_CS"/>
</dbReference>
<evidence type="ECO:0000256" key="4">
    <source>
        <dbReference type="ARBA" id="ARBA00023157"/>
    </source>
</evidence>
<feature type="domain" description="Thioredoxin" evidence="7">
    <location>
        <begin position="18"/>
        <end position="165"/>
    </location>
</feature>
<keyword evidence="5 6" id="KW-0676">Redox-active center</keyword>
<comment type="function">
    <text evidence="6">Thiol-specific peroxidase that catalyzes the reduction of hydrogen peroxide and organic hydroperoxides to water and alcohols, respectively. Plays a role in cell protection against oxidative stress by detoxifying peroxides.</text>
</comment>
<keyword evidence="1 6" id="KW-0575">Peroxidase</keyword>
<evidence type="ECO:0000313" key="9">
    <source>
        <dbReference type="Proteomes" id="UP001205920"/>
    </source>
</evidence>
<dbReference type="AlphaFoldDB" id="A0AAW5HTA0"/>
<accession>A0AAW5HTA0</accession>
<dbReference type="HAMAP" id="MF_00269">
    <property type="entry name" value="Tpx"/>
    <property type="match status" value="1"/>
</dbReference>
<proteinExistence type="inferred from homology"/>
<gene>
    <name evidence="6 8" type="primary">tpx</name>
    <name evidence="8" type="ORF">JMN37_01270</name>
</gene>
<comment type="similarity">
    <text evidence="6">Belongs to the peroxiredoxin family. Tpx subfamily.</text>
</comment>
<evidence type="ECO:0000256" key="3">
    <source>
        <dbReference type="ARBA" id="ARBA00023002"/>
    </source>
</evidence>
<comment type="catalytic activity">
    <reaction evidence="6">
        <text>a hydroperoxide + [thioredoxin]-dithiol = an alcohol + [thioredoxin]-disulfide + H2O</text>
        <dbReference type="Rhea" id="RHEA:62620"/>
        <dbReference type="Rhea" id="RHEA-COMP:10698"/>
        <dbReference type="Rhea" id="RHEA-COMP:10700"/>
        <dbReference type="ChEBI" id="CHEBI:15377"/>
        <dbReference type="ChEBI" id="CHEBI:29950"/>
        <dbReference type="ChEBI" id="CHEBI:30879"/>
        <dbReference type="ChEBI" id="CHEBI:35924"/>
        <dbReference type="ChEBI" id="CHEBI:50058"/>
        <dbReference type="EC" id="1.11.1.24"/>
    </reaction>
</comment>
<feature type="active site" description="Cysteine sulfenic acid (-SOH) intermediate" evidence="6">
    <location>
        <position position="60"/>
    </location>
</feature>
<dbReference type="PANTHER" id="PTHR43110:SF1">
    <property type="entry name" value="THIOL PEROXIDASE"/>
    <property type="match status" value="1"/>
</dbReference>
<feature type="disulfide bond" description="Redox-active" evidence="6">
    <location>
        <begin position="60"/>
        <end position="94"/>
    </location>
</feature>
<dbReference type="InterPro" id="IPR050455">
    <property type="entry name" value="Tpx_Peroxidase_subfamily"/>
</dbReference>
<dbReference type="Proteomes" id="UP001205920">
    <property type="component" value="Unassembled WGS sequence"/>
</dbReference>
<dbReference type="SUPFAM" id="SSF52833">
    <property type="entry name" value="Thioredoxin-like"/>
    <property type="match status" value="1"/>
</dbReference>
<dbReference type="EC" id="1.11.1.24" evidence="6"/>
<protein>
    <recommendedName>
        <fullName evidence="6">Thiol peroxidase</fullName>
        <shortName evidence="6">Tpx</shortName>
        <ecNumber evidence="6">1.11.1.24</ecNumber>
    </recommendedName>
    <alternativeName>
        <fullName evidence="6">Peroxiredoxin tpx</fullName>
        <shortName evidence="6">Prx</shortName>
    </alternativeName>
    <alternativeName>
        <fullName evidence="6">Thioredoxin peroxidase</fullName>
    </alternativeName>
    <alternativeName>
        <fullName evidence="6">Thioredoxin-dependent peroxiredoxin</fullName>
    </alternativeName>
</protein>
<dbReference type="PROSITE" id="PS01265">
    <property type="entry name" value="TPX"/>
    <property type="match status" value="1"/>
</dbReference>
<dbReference type="GO" id="GO:0008379">
    <property type="term" value="F:thioredoxin peroxidase activity"/>
    <property type="evidence" value="ECO:0007669"/>
    <property type="project" value="UniProtKB-UniRule"/>
</dbReference>
<keyword evidence="9" id="KW-1185">Reference proteome</keyword>
<dbReference type="NCBIfam" id="NF001808">
    <property type="entry name" value="PRK00522.1"/>
    <property type="match status" value="1"/>
</dbReference>
<dbReference type="CDD" id="cd03014">
    <property type="entry name" value="PRX_Atyp2cys"/>
    <property type="match status" value="1"/>
</dbReference>
<comment type="miscellaneous">
    <text evidence="6">The active site is a conserved redox-active cysteine residue, the peroxidatic cysteine (C(P)), which makes the nucleophilic attack on the peroxide substrate. The peroxide oxidizes the C(P)-SH to cysteine sulfenic acid (C(P)-SOH), which then reacts with another cysteine residue, the resolving cysteine (C(R)), to form a disulfide bridge. The disulfide is subsequently reduced by an appropriate electron donor to complete the catalytic cycle. In this atypical 2-Cys peroxiredoxin, C(R) is present in the same subunit to form an intramolecular disulfide. The disulfide is subsequently reduced by thioredoxin.</text>
</comment>
<dbReference type="PROSITE" id="PS51352">
    <property type="entry name" value="THIOREDOXIN_2"/>
    <property type="match status" value="1"/>
</dbReference>
<organism evidence="8 9">
    <name type="scientific">Corynebacterium lipophilum</name>
    <dbReference type="NCBI Taxonomy" id="2804918"/>
    <lineage>
        <taxon>Bacteria</taxon>
        <taxon>Bacillati</taxon>
        <taxon>Actinomycetota</taxon>
        <taxon>Actinomycetes</taxon>
        <taxon>Mycobacteriales</taxon>
        <taxon>Corynebacteriaceae</taxon>
        <taxon>Corynebacterium</taxon>
    </lineage>
</organism>
<keyword evidence="2 6" id="KW-0049">Antioxidant</keyword>
<dbReference type="Pfam" id="PF08534">
    <property type="entry name" value="Redoxin"/>
    <property type="match status" value="1"/>
</dbReference>
<evidence type="ECO:0000259" key="7">
    <source>
        <dbReference type="PROSITE" id="PS51352"/>
    </source>
</evidence>
<dbReference type="InterPro" id="IPR013766">
    <property type="entry name" value="Thioredoxin_domain"/>
</dbReference>
<dbReference type="RefSeq" id="WP_070976812.1">
    <property type="nucleotide sequence ID" value="NZ_JAEUWV010000001.1"/>
</dbReference>
<sequence>MAKVFFQGNESQTSGSLPKVGDALPDAVLVAGDLSEKKLSEYEGKRLVLNVFPSLDTDVCAKSVRAFNELAGSAENTAVLCISKDLPFAQQRFCAAEGIENVEALSAFRSDFGTAFGLTLDGTPLKELLARAVIVTDADHRVVHVELVEEITNEPDYSAAEQALS</sequence>
<keyword evidence="3 6" id="KW-0560">Oxidoreductase</keyword>
<dbReference type="InterPro" id="IPR036249">
    <property type="entry name" value="Thioredoxin-like_sf"/>
</dbReference>
<name>A0AAW5HTA0_9CORY</name>
<dbReference type="InterPro" id="IPR002065">
    <property type="entry name" value="TPX"/>
</dbReference>
<comment type="subunit">
    <text evidence="6">Homodimer.</text>
</comment>
<keyword evidence="4 6" id="KW-1015">Disulfide bond</keyword>
<evidence type="ECO:0000313" key="8">
    <source>
        <dbReference type="EMBL" id="MCO6393617.1"/>
    </source>
</evidence>
<dbReference type="Gene3D" id="3.40.30.10">
    <property type="entry name" value="Glutaredoxin"/>
    <property type="match status" value="1"/>
</dbReference>
<evidence type="ECO:0000256" key="2">
    <source>
        <dbReference type="ARBA" id="ARBA00022862"/>
    </source>
</evidence>
<evidence type="ECO:0000256" key="1">
    <source>
        <dbReference type="ARBA" id="ARBA00022559"/>
    </source>
</evidence>